<dbReference type="EMBL" id="CP034539">
    <property type="protein sequence ID" value="AZQ36167.1"/>
    <property type="molecule type" value="Genomic_DNA"/>
</dbReference>
<sequence length="306" mass="30406">MSRSWKTTVLGSLAVAGVVSMTGVSYGVSYGAEGPAVAAVISVGPSGPDGSVGSSGPDLWAAATIEPGREGRVEVGGYEGMGLGEGSTLTLTAPTGTRVTGMPFASLGYRGAVGQGGATGTYTFTGASGASGAAGEPAPAGGDPGSASDSPSEAWKRRTFPFVLSVGPEAEPGTRLPDCALVLRDAKGTVRERGTCTVTVGLPVPTLSRPQSGVPVDALSRTVGTAYPGAQITVRDAAENEVCSTTAGPNGIWHCVPALALTPGPGRLQATATMNGVSSTSEQIDITVSGAPEAQATDSRKSRRPQ</sequence>
<dbReference type="KEGG" id="scya:EJ357_24000"/>
<dbReference type="GO" id="GO:0004180">
    <property type="term" value="F:carboxypeptidase activity"/>
    <property type="evidence" value="ECO:0007669"/>
    <property type="project" value="UniProtKB-KW"/>
</dbReference>
<dbReference type="RefSeq" id="WP_126393623.1">
    <property type="nucleotide sequence ID" value="NZ_CP034539.1"/>
</dbReference>
<keyword evidence="2" id="KW-0378">Hydrolase</keyword>
<evidence type="ECO:0000313" key="2">
    <source>
        <dbReference type="EMBL" id="AZQ36167.1"/>
    </source>
</evidence>
<keyword evidence="3" id="KW-1185">Reference proteome</keyword>
<evidence type="ECO:0000256" key="1">
    <source>
        <dbReference type="SAM" id="MobiDB-lite"/>
    </source>
</evidence>
<gene>
    <name evidence="2" type="ORF">EJ357_24000</name>
</gene>
<dbReference type="Proteomes" id="UP000280298">
    <property type="component" value="Chromosome"/>
</dbReference>
<dbReference type="GO" id="GO:0005975">
    <property type="term" value="P:carbohydrate metabolic process"/>
    <property type="evidence" value="ECO:0007669"/>
    <property type="project" value="UniProtKB-ARBA"/>
</dbReference>
<reference evidence="2 3" key="1">
    <citation type="journal article" date="2019" name="Int. J. Syst. Evol. Microbiol.">
        <title>Streptomyces cyaneochromogenes sp. nov., a blue pigment-producing actinomycete from manganese-contaminated soil.</title>
        <authorList>
            <person name="Tang X."/>
            <person name="Zhao J."/>
            <person name="Li K."/>
            <person name="Chen Z."/>
            <person name="Sun Y."/>
            <person name="Gao J."/>
        </authorList>
    </citation>
    <scope>NUCLEOTIDE SEQUENCE [LARGE SCALE GENOMIC DNA]</scope>
    <source>
        <strain evidence="2 3">MK-45</strain>
    </source>
</reference>
<keyword evidence="2" id="KW-0645">Protease</keyword>
<dbReference type="Gene3D" id="2.60.40.10">
    <property type="entry name" value="Immunoglobulins"/>
    <property type="match status" value="1"/>
</dbReference>
<organism evidence="2 3">
    <name type="scientific">Streptomyces cyaneochromogenes</name>
    <dbReference type="NCBI Taxonomy" id="2496836"/>
    <lineage>
        <taxon>Bacteria</taxon>
        <taxon>Bacillati</taxon>
        <taxon>Actinomycetota</taxon>
        <taxon>Actinomycetes</taxon>
        <taxon>Kitasatosporales</taxon>
        <taxon>Streptomycetaceae</taxon>
        <taxon>Streptomyces</taxon>
    </lineage>
</organism>
<evidence type="ECO:0000313" key="3">
    <source>
        <dbReference type="Proteomes" id="UP000280298"/>
    </source>
</evidence>
<dbReference type="OrthoDB" id="3863020at2"/>
<protein>
    <submittedName>
        <fullName evidence="2">Carboxypeptidase regulatory-like domain-containing protein</fullName>
    </submittedName>
</protein>
<dbReference type="InterPro" id="IPR013783">
    <property type="entry name" value="Ig-like_fold"/>
</dbReference>
<feature type="region of interest" description="Disordered" evidence="1">
    <location>
        <begin position="130"/>
        <end position="153"/>
    </location>
</feature>
<name>A0A3S9MAD6_9ACTN</name>
<feature type="region of interest" description="Disordered" evidence="1">
    <location>
        <begin position="285"/>
        <end position="306"/>
    </location>
</feature>
<keyword evidence="2" id="KW-0121">Carboxypeptidase</keyword>
<dbReference type="AlphaFoldDB" id="A0A3S9MAD6"/>
<accession>A0A3S9MAD6</accession>
<proteinExistence type="predicted"/>